<proteinExistence type="predicted"/>
<dbReference type="EMBL" id="LR862146">
    <property type="protein sequence ID" value="CAD1826990.1"/>
    <property type="molecule type" value="Genomic_DNA"/>
</dbReference>
<name>A0A6V7P840_ANACO</name>
<sequence>MKIVVMESSSYVIEDVGEGMQLDGSRDNRQEVEKEDGEEAEKEIETSLVLIRRAGINNLLGQVVNSEEEAYRLYCDFGHRMGFSVRKGKQNYFVGPEISVQKITIAQRKVLDTTSCLLM</sequence>
<evidence type="ECO:0008006" key="3">
    <source>
        <dbReference type="Google" id="ProtNLM"/>
    </source>
</evidence>
<evidence type="ECO:0000256" key="1">
    <source>
        <dbReference type="SAM" id="MobiDB-lite"/>
    </source>
</evidence>
<reference evidence="2" key="1">
    <citation type="submission" date="2020-07" db="EMBL/GenBank/DDBJ databases">
        <authorList>
            <person name="Lin J."/>
        </authorList>
    </citation>
    <scope>NUCLEOTIDE SEQUENCE</scope>
</reference>
<gene>
    <name evidence="2" type="ORF">CB5_LOCUS10201</name>
</gene>
<evidence type="ECO:0000313" key="2">
    <source>
        <dbReference type="EMBL" id="CAD1826990.1"/>
    </source>
</evidence>
<organism evidence="2">
    <name type="scientific">Ananas comosus var. bracteatus</name>
    <name type="common">red pineapple</name>
    <dbReference type="NCBI Taxonomy" id="296719"/>
    <lineage>
        <taxon>Eukaryota</taxon>
        <taxon>Viridiplantae</taxon>
        <taxon>Streptophyta</taxon>
        <taxon>Embryophyta</taxon>
        <taxon>Tracheophyta</taxon>
        <taxon>Spermatophyta</taxon>
        <taxon>Magnoliopsida</taxon>
        <taxon>Liliopsida</taxon>
        <taxon>Poales</taxon>
        <taxon>Bromeliaceae</taxon>
        <taxon>Bromelioideae</taxon>
        <taxon>Ananas</taxon>
    </lineage>
</organism>
<protein>
    <recommendedName>
        <fullName evidence="3">Protein FAR1-RELATED SEQUENCE</fullName>
    </recommendedName>
</protein>
<accession>A0A6V7P840</accession>
<feature type="region of interest" description="Disordered" evidence="1">
    <location>
        <begin position="21"/>
        <end position="41"/>
    </location>
</feature>
<dbReference type="AlphaFoldDB" id="A0A6V7P840"/>